<dbReference type="PROSITE" id="PS50112">
    <property type="entry name" value="PAS"/>
    <property type="match status" value="2"/>
</dbReference>
<dbReference type="CDD" id="cd00130">
    <property type="entry name" value="PAS"/>
    <property type="match status" value="3"/>
</dbReference>
<dbReference type="Pfam" id="PF08447">
    <property type="entry name" value="PAS_3"/>
    <property type="match status" value="2"/>
</dbReference>
<dbReference type="InterPro" id="IPR000700">
    <property type="entry name" value="PAS-assoc_C"/>
</dbReference>
<dbReference type="SUPFAM" id="SSF55785">
    <property type="entry name" value="PYP-like sensor domain (PAS domain)"/>
    <property type="match status" value="4"/>
</dbReference>
<dbReference type="Pfam" id="PF00015">
    <property type="entry name" value="MCPsignal"/>
    <property type="match status" value="1"/>
</dbReference>
<evidence type="ECO:0000313" key="5">
    <source>
        <dbReference type="EMBL" id="XBM00587.1"/>
    </source>
</evidence>
<evidence type="ECO:0000259" key="3">
    <source>
        <dbReference type="PROSITE" id="PS50112"/>
    </source>
</evidence>
<organism evidence="5">
    <name type="scientific">Chitinibacter mangrovi</name>
    <dbReference type="NCBI Taxonomy" id="3153927"/>
    <lineage>
        <taxon>Bacteria</taxon>
        <taxon>Pseudomonadati</taxon>
        <taxon>Pseudomonadota</taxon>
        <taxon>Betaproteobacteria</taxon>
        <taxon>Neisseriales</taxon>
        <taxon>Chitinibacteraceae</taxon>
        <taxon>Chitinibacter</taxon>
    </lineage>
</organism>
<evidence type="ECO:0000259" key="2">
    <source>
        <dbReference type="PROSITE" id="PS50111"/>
    </source>
</evidence>
<accession>A0AAU7F7S8</accession>
<dbReference type="PANTHER" id="PTHR24422:SF10">
    <property type="entry name" value="CHEMOTAXIS PROTEIN METHYLTRANSFERASE 2"/>
    <property type="match status" value="1"/>
</dbReference>
<dbReference type="GO" id="GO:0004888">
    <property type="term" value="F:transmembrane signaling receptor activity"/>
    <property type="evidence" value="ECO:0007669"/>
    <property type="project" value="InterPro"/>
</dbReference>
<dbReference type="InterPro" id="IPR013655">
    <property type="entry name" value="PAS_fold_3"/>
</dbReference>
<feature type="domain" description="PAC" evidence="4">
    <location>
        <begin position="204"/>
        <end position="256"/>
    </location>
</feature>
<dbReference type="GO" id="GO:0016020">
    <property type="term" value="C:membrane"/>
    <property type="evidence" value="ECO:0007669"/>
    <property type="project" value="InterPro"/>
</dbReference>
<sequence length="588" mass="65155">MLGSILRWLSARDVVKAINSAQAVIQFRADGVIEDANPIFLQLMNYTLSEIKGQHHRIFVDPAEASQSDYQAFWNRLRAGTAQTAQFKRLAKGGKEVWIQASYVPVVSQGKVCRIIKFATDVTAQVMAQADMQGQIEAISRAQAVIEFDLDGRILTANDNFLRLMDYRLAEVQGQQHRMFVAASEASSTQYAAFWEALRRGEYQTAEFRRLAKGGREVWIHATYNPICTPDGRVIKVIKYASDITEEVAQRAQFKLLSLVVDQTDNAVLVCGADQRVLYVNHGFERLTAYRQADVLGKDVATLLSGKQTDPVELKSLQDAMRKQQAYVGELLNTSRDGRDYWVSVAINPVLSASGGLTHQVVVLSDISHTKAREQEFAKRFVAIGRTNAVCEWDLAGRLVEANAYLIEHLQESDFKTLQARSRLLPEIIGADLFARLLAGEQINGEFRMYRSDGTEVLMNGTACPITDAVGEIKHIVSYGVDVTSKIEAERVTDQEMSQVIASSEKIRVIIEVINQISSQTNLLALNAAIEAARAGEQGRGFAVVADEVRKLALQSSESATEISALVAESIERIHNLETSLRRLSGSD</sequence>
<feature type="domain" description="PAC" evidence="4">
    <location>
        <begin position="443"/>
        <end position="495"/>
    </location>
</feature>
<feature type="domain" description="Methyl-accepting transducer" evidence="2">
    <location>
        <begin position="495"/>
        <end position="588"/>
    </location>
</feature>
<dbReference type="PROSITE" id="PS50113">
    <property type="entry name" value="PAC"/>
    <property type="match status" value="3"/>
</dbReference>
<gene>
    <name evidence="5" type="ORF">ABHF33_16275</name>
</gene>
<evidence type="ECO:0000259" key="4">
    <source>
        <dbReference type="PROSITE" id="PS50113"/>
    </source>
</evidence>
<keyword evidence="1" id="KW-0807">Transducer</keyword>
<dbReference type="SMART" id="SM00086">
    <property type="entry name" value="PAC"/>
    <property type="match status" value="4"/>
</dbReference>
<dbReference type="Gene3D" id="3.30.450.20">
    <property type="entry name" value="PAS domain"/>
    <property type="match status" value="4"/>
</dbReference>
<dbReference type="InterPro" id="IPR004089">
    <property type="entry name" value="MCPsignal_dom"/>
</dbReference>
<dbReference type="GO" id="GO:0006935">
    <property type="term" value="P:chemotaxis"/>
    <property type="evidence" value="ECO:0007669"/>
    <property type="project" value="InterPro"/>
</dbReference>
<dbReference type="SUPFAM" id="SSF58104">
    <property type="entry name" value="Methyl-accepting chemotaxis protein (MCP) signaling domain"/>
    <property type="match status" value="1"/>
</dbReference>
<dbReference type="NCBIfam" id="TIGR00229">
    <property type="entry name" value="sensory_box"/>
    <property type="match status" value="3"/>
</dbReference>
<dbReference type="GO" id="GO:0007165">
    <property type="term" value="P:signal transduction"/>
    <property type="evidence" value="ECO:0007669"/>
    <property type="project" value="UniProtKB-KW"/>
</dbReference>
<feature type="domain" description="PAS" evidence="3">
    <location>
        <begin position="253"/>
        <end position="324"/>
    </location>
</feature>
<dbReference type="AlphaFoldDB" id="A0AAU7F7S8"/>
<dbReference type="KEGG" id="cmav:ABHF33_16275"/>
<reference evidence="5" key="1">
    <citation type="submission" date="2024-05" db="EMBL/GenBank/DDBJ databases">
        <authorList>
            <person name="Yang L."/>
            <person name="Pan L."/>
        </authorList>
    </citation>
    <scope>NUCLEOTIDE SEQUENCE</scope>
    <source>
        <strain evidence="5">FCG-7</strain>
    </source>
</reference>
<dbReference type="EMBL" id="CP157355">
    <property type="protein sequence ID" value="XBM00587.1"/>
    <property type="molecule type" value="Genomic_DNA"/>
</dbReference>
<dbReference type="InterPro" id="IPR000014">
    <property type="entry name" value="PAS"/>
</dbReference>
<dbReference type="InterPro" id="IPR050903">
    <property type="entry name" value="Bact_Chemotaxis_MeTrfase"/>
</dbReference>
<proteinExistence type="predicted"/>
<protein>
    <submittedName>
        <fullName evidence="5">PAS domain S-box protein</fullName>
    </submittedName>
</protein>
<dbReference type="Pfam" id="PF13426">
    <property type="entry name" value="PAS_9"/>
    <property type="match status" value="2"/>
</dbReference>
<dbReference type="InterPro" id="IPR001610">
    <property type="entry name" value="PAC"/>
</dbReference>
<dbReference type="PRINTS" id="PR00260">
    <property type="entry name" value="CHEMTRNSDUCR"/>
</dbReference>
<dbReference type="PANTHER" id="PTHR24422">
    <property type="entry name" value="CHEMOTAXIS PROTEIN METHYLTRANSFERASE"/>
    <property type="match status" value="1"/>
</dbReference>
<dbReference type="SMART" id="SM00091">
    <property type="entry name" value="PAS"/>
    <property type="match status" value="3"/>
</dbReference>
<dbReference type="SMART" id="SM00283">
    <property type="entry name" value="MA"/>
    <property type="match status" value="1"/>
</dbReference>
<evidence type="ECO:0000256" key="1">
    <source>
        <dbReference type="PROSITE-ProRule" id="PRU00284"/>
    </source>
</evidence>
<dbReference type="InterPro" id="IPR035965">
    <property type="entry name" value="PAS-like_dom_sf"/>
</dbReference>
<feature type="domain" description="PAC" evidence="4">
    <location>
        <begin position="325"/>
        <end position="379"/>
    </location>
</feature>
<name>A0AAU7F7S8_9NEIS</name>
<dbReference type="PROSITE" id="PS50111">
    <property type="entry name" value="CHEMOTAXIS_TRANSDUC_2"/>
    <property type="match status" value="1"/>
</dbReference>
<feature type="domain" description="PAS" evidence="3">
    <location>
        <begin position="128"/>
        <end position="176"/>
    </location>
</feature>
<dbReference type="InterPro" id="IPR004090">
    <property type="entry name" value="Chemotax_Me-accpt_rcpt"/>
</dbReference>
<dbReference type="Gene3D" id="6.10.250.3200">
    <property type="match status" value="1"/>
</dbReference>